<dbReference type="PANTHER" id="PTHR18945">
    <property type="entry name" value="NEUROTRANSMITTER GATED ION CHANNEL"/>
    <property type="match status" value="1"/>
</dbReference>
<evidence type="ECO:0000256" key="1">
    <source>
        <dbReference type="ARBA" id="ARBA00004141"/>
    </source>
</evidence>
<evidence type="ECO:0000256" key="3">
    <source>
        <dbReference type="ARBA" id="ARBA00022989"/>
    </source>
</evidence>
<dbReference type="SUPFAM" id="SSF53383">
    <property type="entry name" value="PLP-dependent transferases"/>
    <property type="match status" value="1"/>
</dbReference>
<dbReference type="Gene3D" id="2.70.170.10">
    <property type="entry name" value="Neurotransmitter-gated ion-channel ligand-binding domain"/>
    <property type="match status" value="2"/>
</dbReference>
<dbReference type="PRINTS" id="PR00252">
    <property type="entry name" value="NRIONCHANNEL"/>
</dbReference>
<dbReference type="InterPro" id="IPR036719">
    <property type="entry name" value="Neuro-gated_channel_TM_sf"/>
</dbReference>
<dbReference type="NCBIfam" id="TIGR00860">
    <property type="entry name" value="LIC"/>
    <property type="match status" value="1"/>
</dbReference>
<dbReference type="RefSeq" id="XP_002734326.2">
    <property type="nucleotide sequence ID" value="XM_002734280.2"/>
</dbReference>
<evidence type="ECO:0000256" key="4">
    <source>
        <dbReference type="ARBA" id="ARBA00023136"/>
    </source>
</evidence>
<dbReference type="Pfam" id="PF02931">
    <property type="entry name" value="Neur_chan_LBD"/>
    <property type="match status" value="2"/>
</dbReference>
<feature type="domain" description="Neurotransmitter-gated ion-channel transmembrane" evidence="7">
    <location>
        <begin position="380"/>
        <end position="522"/>
    </location>
</feature>
<dbReference type="InterPro" id="IPR038050">
    <property type="entry name" value="Neuro_actylchol_rec"/>
</dbReference>
<feature type="transmembrane region" description="Helical" evidence="5">
    <location>
        <begin position="438"/>
        <end position="457"/>
    </location>
</feature>
<feature type="transmembrane region" description="Helical" evidence="5">
    <location>
        <begin position="923"/>
        <end position="941"/>
    </location>
</feature>
<dbReference type="Proteomes" id="UP000694865">
    <property type="component" value="Unplaced"/>
</dbReference>
<comment type="subcellular location">
    <subcellularLocation>
        <location evidence="1">Membrane</location>
        <topology evidence="1">Multi-pass membrane protein</topology>
    </subcellularLocation>
</comment>
<keyword evidence="8" id="KW-1185">Reference proteome</keyword>
<feature type="domain" description="Neurotransmitter-gated ion-channel ligand-binding" evidence="6">
    <location>
        <begin position="205"/>
        <end position="371"/>
    </location>
</feature>
<feature type="transmembrane region" description="Helical" evidence="5">
    <location>
        <begin position="892"/>
        <end position="911"/>
    </location>
</feature>
<dbReference type="InterPro" id="IPR006201">
    <property type="entry name" value="Neur_channel"/>
</dbReference>
<dbReference type="SUPFAM" id="SSF63712">
    <property type="entry name" value="Nicotinic receptor ligand binding domain-like"/>
    <property type="match status" value="2"/>
</dbReference>
<protein>
    <submittedName>
        <fullName evidence="9">Uncharacterized protein LOC100371868</fullName>
    </submittedName>
</protein>
<dbReference type="GeneID" id="100371868"/>
<keyword evidence="2 5" id="KW-0812">Transmembrane</keyword>
<dbReference type="Gene3D" id="1.20.58.390">
    <property type="entry name" value="Neurotransmitter-gated ion-channel transmembrane domain"/>
    <property type="match status" value="2"/>
</dbReference>
<feature type="transmembrane region" description="Helical" evidence="5">
    <location>
        <begin position="861"/>
        <end position="880"/>
    </location>
</feature>
<evidence type="ECO:0000259" key="7">
    <source>
        <dbReference type="Pfam" id="PF02932"/>
    </source>
</evidence>
<evidence type="ECO:0000313" key="9">
    <source>
        <dbReference type="RefSeq" id="XP_002734326.2"/>
    </source>
</evidence>
<organism evidence="8 9">
    <name type="scientific">Saccoglossus kowalevskii</name>
    <name type="common">Acorn worm</name>
    <dbReference type="NCBI Taxonomy" id="10224"/>
    <lineage>
        <taxon>Eukaryota</taxon>
        <taxon>Metazoa</taxon>
        <taxon>Hemichordata</taxon>
        <taxon>Enteropneusta</taxon>
        <taxon>Harrimaniidae</taxon>
        <taxon>Saccoglossus</taxon>
    </lineage>
</organism>
<feature type="domain" description="Neurotransmitter-gated ion-channel ligand-binding" evidence="6">
    <location>
        <begin position="621"/>
        <end position="826"/>
    </location>
</feature>
<dbReference type="InterPro" id="IPR015424">
    <property type="entry name" value="PyrdxlP-dep_Trfase"/>
</dbReference>
<proteinExistence type="predicted"/>
<accession>A0ABM0GP99</accession>
<dbReference type="CDD" id="cd19051">
    <property type="entry name" value="LGIC_TM_cation"/>
    <property type="match status" value="2"/>
</dbReference>
<keyword evidence="3 5" id="KW-1133">Transmembrane helix</keyword>
<dbReference type="InterPro" id="IPR036734">
    <property type="entry name" value="Neur_chan_lig-bd_sf"/>
</dbReference>
<gene>
    <name evidence="9" type="primary">LOC100371868</name>
</gene>
<reference evidence="9" key="1">
    <citation type="submission" date="2025-08" db="UniProtKB">
        <authorList>
            <consortium name="RefSeq"/>
        </authorList>
    </citation>
    <scope>IDENTIFICATION</scope>
    <source>
        <tissue evidence="9">Testes</tissue>
    </source>
</reference>
<feature type="domain" description="Neurotransmitter-gated ion-channel transmembrane" evidence="7">
    <location>
        <begin position="833"/>
        <end position="1060"/>
    </location>
</feature>
<evidence type="ECO:0000256" key="2">
    <source>
        <dbReference type="ARBA" id="ARBA00022692"/>
    </source>
</evidence>
<keyword evidence="4 5" id="KW-0472">Membrane</keyword>
<dbReference type="InterPro" id="IPR006029">
    <property type="entry name" value="Neurotrans-gated_channel_TM"/>
</dbReference>
<evidence type="ECO:0000313" key="8">
    <source>
        <dbReference type="Proteomes" id="UP000694865"/>
    </source>
</evidence>
<feature type="transmembrane region" description="Helical" evidence="5">
    <location>
        <begin position="827"/>
        <end position="849"/>
    </location>
</feature>
<evidence type="ECO:0000256" key="5">
    <source>
        <dbReference type="SAM" id="Phobius"/>
    </source>
</evidence>
<evidence type="ECO:0000259" key="6">
    <source>
        <dbReference type="Pfam" id="PF02931"/>
    </source>
</evidence>
<feature type="transmembrane region" description="Helical" evidence="5">
    <location>
        <begin position="404"/>
        <end position="426"/>
    </location>
</feature>
<name>A0ABM0GP99_SACKO</name>
<dbReference type="SUPFAM" id="SSF90112">
    <property type="entry name" value="Neurotransmitter-gated ion-channel transmembrane pore"/>
    <property type="match status" value="2"/>
</dbReference>
<sequence>MGFSKGYGGYITSGGSAGTLHAVTAARENANVLAKDYHSIVILKNGGLLKSCCGINNGYFDSEFPSEDYPIDKDPSVDKDSPVNDDFPVDLSIETSEPFRALVLWLPLKLHGVGAFRCLLQEKVFLAGYVFRTIKEMPGFRVGPYPQLTVVLFRYDTVDKTKIDNFNHRLQKIIMRDEGFNLSANLINGEVYLRACIINMHSDRQDERNQVITVKVWVELSWNDELLRWNASDYGELDSVHIPISKLWQPDITLYESVASEFERHFSTDVQVQSDGTVSAPQPMVYHASCPIDATYFPFDQQECDLKFGSWSYDGSLIDLEIDPTSGSLSNYIPNGEWNLLTVPIIKHAVYYTCCPEPYPDITYTLVMRRRSLFYIYTLLVPVMLMFIVIFVGFYLPTECGERMTIFVTSMLSLIVFLTVASEYLPPTSETTPFIQKYVISTIGLVALSSVLTGFTVNLHYQSHDCAPVPRRLRTIVFKYLAVVVFMRRKTRFFLEKADNIANIKSKELNNALNDENTAEIDKVQTSECSNNTIYNNDNIREWQMLLGVKHAAKEITAYTIAVSPDAMVYKYHVVLRIHYDIGVNLERQRQVEMNEQLARNHARIIHIILTVAASNWEVSSELVEGLLSNYPKHVRPVKNNSKPITVEHKLLPIQILDVDEKNQILILKVWINHMWYDDFLTWKPEDHGDIEDIVIPVSEIWQPDITLYQSVSEKFDRHVNTDVSVTWEGYVKAPQPMILQSTCSIDATYFPFDIQVCELKFGSWSYSSSKIDIVVHPLSAGLSNYVTNGEWDLSSLHVVRNNIKYECCTDSYPDVTYTLYLRRRPLFYIFNIVLPGVLLFILVLVGFYLPSDCGERMTLFVTSMLALMVFMTIVSANMPPNSTTTPFIEQYYIITIAMVVLSCIVSAWTINIHFQGPACHAVPTWVRTAVFGYLASVVMMRRYCAQYYPDRNGSHSRSYGESYDGNAAVVQPLKQCTGKGTNGKSKGDGCIGNISSDCRKMSPEVKLEMAKSTNGDNGSTDDKDMFVKKVDEWRAVARIIDRAFLFFYIIVFLAITFGYVLSLYAHGEQYK</sequence>
<feature type="transmembrane region" description="Helical" evidence="5">
    <location>
        <begin position="1044"/>
        <end position="1066"/>
    </location>
</feature>
<feature type="transmembrane region" description="Helical" evidence="5">
    <location>
        <begin position="374"/>
        <end position="398"/>
    </location>
</feature>
<dbReference type="Pfam" id="PF02932">
    <property type="entry name" value="Neur_chan_memb"/>
    <property type="match status" value="2"/>
</dbReference>
<dbReference type="CDD" id="cd18997">
    <property type="entry name" value="LGIC_ECD_nAChR"/>
    <property type="match status" value="2"/>
</dbReference>
<dbReference type="InterPro" id="IPR006202">
    <property type="entry name" value="Neur_chan_lig-bd"/>
</dbReference>